<evidence type="ECO:0000256" key="1">
    <source>
        <dbReference type="ARBA" id="ARBA00022574"/>
    </source>
</evidence>
<dbReference type="EMBL" id="LR593886">
    <property type="protein sequence ID" value="VTR91957.1"/>
    <property type="molecule type" value="Genomic_DNA"/>
</dbReference>
<dbReference type="PANTHER" id="PTHR19848">
    <property type="entry name" value="WD40 REPEAT PROTEIN"/>
    <property type="match status" value="1"/>
</dbReference>
<organism evidence="5 6">
    <name type="scientific">Gemmata massiliana</name>
    <dbReference type="NCBI Taxonomy" id="1210884"/>
    <lineage>
        <taxon>Bacteria</taxon>
        <taxon>Pseudomonadati</taxon>
        <taxon>Planctomycetota</taxon>
        <taxon>Planctomycetia</taxon>
        <taxon>Gemmatales</taxon>
        <taxon>Gemmataceae</taxon>
        <taxon>Gemmata</taxon>
    </lineage>
</organism>
<dbReference type="InterPro" id="IPR011047">
    <property type="entry name" value="Quinoprotein_ADH-like_sf"/>
</dbReference>
<dbReference type="PANTHER" id="PTHR19848:SF8">
    <property type="entry name" value="F-BOX AND WD REPEAT DOMAIN CONTAINING 7"/>
    <property type="match status" value="1"/>
</dbReference>
<evidence type="ECO:0000256" key="4">
    <source>
        <dbReference type="SAM" id="SignalP"/>
    </source>
</evidence>
<evidence type="ECO:0000313" key="6">
    <source>
        <dbReference type="Proteomes" id="UP000464178"/>
    </source>
</evidence>
<feature type="repeat" description="WD" evidence="3">
    <location>
        <begin position="534"/>
        <end position="575"/>
    </location>
</feature>
<feature type="repeat" description="WD" evidence="3">
    <location>
        <begin position="365"/>
        <end position="406"/>
    </location>
</feature>
<dbReference type="Pfam" id="PF00400">
    <property type="entry name" value="WD40"/>
    <property type="match status" value="6"/>
</dbReference>
<dbReference type="Proteomes" id="UP000464178">
    <property type="component" value="Chromosome"/>
</dbReference>
<dbReference type="InterPro" id="IPR019775">
    <property type="entry name" value="WD40_repeat_CS"/>
</dbReference>
<dbReference type="AlphaFoldDB" id="A0A6P2CTS0"/>
<keyword evidence="4" id="KW-0732">Signal</keyword>
<name>A0A6P2CTS0_9BACT</name>
<dbReference type="SMART" id="SM00320">
    <property type="entry name" value="WD40"/>
    <property type="match status" value="7"/>
</dbReference>
<evidence type="ECO:0000256" key="3">
    <source>
        <dbReference type="PROSITE-ProRule" id="PRU00221"/>
    </source>
</evidence>
<proteinExistence type="predicted"/>
<protein>
    <submittedName>
        <fullName evidence="5">Uncharacterized protein</fullName>
    </submittedName>
</protein>
<dbReference type="Gene3D" id="2.130.10.10">
    <property type="entry name" value="YVTN repeat-like/Quinoprotein amine dehydrogenase"/>
    <property type="match status" value="3"/>
</dbReference>
<dbReference type="CDD" id="cd00200">
    <property type="entry name" value="WD40"/>
    <property type="match status" value="1"/>
</dbReference>
<keyword evidence="1 3" id="KW-0853">WD repeat</keyword>
<dbReference type="RefSeq" id="WP_162666888.1">
    <property type="nucleotide sequence ID" value="NZ_LR593886.1"/>
</dbReference>
<accession>A0A6P2CTS0</accession>
<feature type="repeat" description="WD" evidence="3">
    <location>
        <begin position="576"/>
        <end position="609"/>
    </location>
</feature>
<dbReference type="PROSITE" id="PS50082">
    <property type="entry name" value="WD_REPEATS_2"/>
    <property type="match status" value="5"/>
</dbReference>
<keyword evidence="2" id="KW-0677">Repeat</keyword>
<feature type="chain" id="PRO_5026795178" evidence="4">
    <location>
        <begin position="27"/>
        <end position="621"/>
    </location>
</feature>
<gene>
    <name evidence="5" type="ORF">SOIL9_57570</name>
</gene>
<dbReference type="SUPFAM" id="SSF50998">
    <property type="entry name" value="Quinoprotein alcohol dehydrogenase-like"/>
    <property type="match status" value="1"/>
</dbReference>
<dbReference type="SMART" id="SM00564">
    <property type="entry name" value="PQQ"/>
    <property type="match status" value="4"/>
</dbReference>
<evidence type="ECO:0000313" key="5">
    <source>
        <dbReference type="EMBL" id="VTR91957.1"/>
    </source>
</evidence>
<feature type="repeat" description="WD" evidence="3">
    <location>
        <begin position="407"/>
        <end position="448"/>
    </location>
</feature>
<dbReference type="InterPro" id="IPR020472">
    <property type="entry name" value="WD40_PAC1"/>
</dbReference>
<dbReference type="InterPro" id="IPR018391">
    <property type="entry name" value="PQQ_b-propeller_rpt"/>
</dbReference>
<sequence length="621" mass="66985">MSIRVTRLRIVAPALFALTAFGLATAASEPDLPTPKDVKESVDALRDAYEKHYKAAEMDAKAKKDLAKKLYTEAPKRKTPAMQYASYDEARQLAAVSGDVRLTLDALVALSTKFPGVDQNLAPDTIKLLGDAALASTEDTGLIALTTEAASSAFEREDFTTTVVLGKLLATAAKKAEDPDATLEARRLLREAEALTAAQGAIKAKPNDPAASETLGRYQAFTRGRWDVGLKYLEKAARKELAAAATLDLANPKTSKDRAAVGEAWYKLAQEFRGLEQRRVIDRAWEWYSAAIAVAANDEELKASNERVKDIEKNYPALFNLSFQGHTGAVATAAATLDGKTLVTVSNDNSVRVWDTRTGKCLKVLEGHTGWVGSVVLTPDSAQAVTAGGDNIIRVWDLKSGKETAQIKGHTVAIRGLALTADGKTLISGASDKTCRAWDLKTGKEVKRYGDGKESVESVAVSQDGKFVLAGNDAGVITVYDGKTGDVVSKYDRHDGMMVYTIVVSADGKTALSGARGKDVHVWEVATGKEQRRFKGHTEQVYQIALSPDNKLVASASYDKTVRIWDFDSGKELKKLEGHADGVQGVCFAPDGRSVYSASWDKSARKWRLPLLSAGANKRLD</sequence>
<dbReference type="PRINTS" id="PR00320">
    <property type="entry name" value="GPROTEINBRPT"/>
</dbReference>
<dbReference type="KEGG" id="gms:SOIL9_57570"/>
<reference evidence="5 6" key="1">
    <citation type="submission" date="2019-05" db="EMBL/GenBank/DDBJ databases">
        <authorList>
            <consortium name="Science for Life Laboratories"/>
        </authorList>
    </citation>
    <scope>NUCLEOTIDE SEQUENCE [LARGE SCALE GENOMIC DNA]</scope>
    <source>
        <strain evidence="5">Soil9</strain>
    </source>
</reference>
<dbReference type="InterPro" id="IPR001680">
    <property type="entry name" value="WD40_rpt"/>
</dbReference>
<keyword evidence="6" id="KW-1185">Reference proteome</keyword>
<feature type="signal peptide" evidence="4">
    <location>
        <begin position="1"/>
        <end position="26"/>
    </location>
</feature>
<dbReference type="InterPro" id="IPR015943">
    <property type="entry name" value="WD40/YVTN_repeat-like_dom_sf"/>
</dbReference>
<feature type="repeat" description="WD" evidence="3">
    <location>
        <begin position="323"/>
        <end position="364"/>
    </location>
</feature>
<dbReference type="PROSITE" id="PS50294">
    <property type="entry name" value="WD_REPEATS_REGION"/>
    <property type="match status" value="5"/>
</dbReference>
<evidence type="ECO:0000256" key="2">
    <source>
        <dbReference type="ARBA" id="ARBA00022737"/>
    </source>
</evidence>
<dbReference type="PROSITE" id="PS00678">
    <property type="entry name" value="WD_REPEATS_1"/>
    <property type="match status" value="4"/>
</dbReference>